<organism evidence="1 2">
    <name type="scientific">Caerostris extrusa</name>
    <name type="common">Bark spider</name>
    <name type="synonym">Caerostris bankana</name>
    <dbReference type="NCBI Taxonomy" id="172846"/>
    <lineage>
        <taxon>Eukaryota</taxon>
        <taxon>Metazoa</taxon>
        <taxon>Ecdysozoa</taxon>
        <taxon>Arthropoda</taxon>
        <taxon>Chelicerata</taxon>
        <taxon>Arachnida</taxon>
        <taxon>Araneae</taxon>
        <taxon>Araneomorphae</taxon>
        <taxon>Entelegynae</taxon>
        <taxon>Araneoidea</taxon>
        <taxon>Araneidae</taxon>
        <taxon>Caerostris</taxon>
    </lineage>
</organism>
<comment type="caution">
    <text evidence="1">The sequence shown here is derived from an EMBL/GenBank/DDBJ whole genome shotgun (WGS) entry which is preliminary data.</text>
</comment>
<accession>A0AAV4XFQ6</accession>
<gene>
    <name evidence="1" type="ORF">CEXT_608991</name>
</gene>
<protein>
    <submittedName>
        <fullName evidence="1">Uncharacterized protein</fullName>
    </submittedName>
</protein>
<dbReference type="Proteomes" id="UP001054945">
    <property type="component" value="Unassembled WGS sequence"/>
</dbReference>
<evidence type="ECO:0000313" key="2">
    <source>
        <dbReference type="Proteomes" id="UP001054945"/>
    </source>
</evidence>
<dbReference type="EMBL" id="BPLR01000324">
    <property type="protein sequence ID" value="GIY93912.1"/>
    <property type="molecule type" value="Genomic_DNA"/>
</dbReference>
<name>A0AAV4XFQ6_CAEEX</name>
<dbReference type="AlphaFoldDB" id="A0AAV4XFQ6"/>
<keyword evidence="2" id="KW-1185">Reference proteome</keyword>
<evidence type="ECO:0000313" key="1">
    <source>
        <dbReference type="EMBL" id="GIY93912.1"/>
    </source>
</evidence>
<reference evidence="1 2" key="1">
    <citation type="submission" date="2021-06" db="EMBL/GenBank/DDBJ databases">
        <title>Caerostris extrusa draft genome.</title>
        <authorList>
            <person name="Kono N."/>
            <person name="Arakawa K."/>
        </authorList>
    </citation>
    <scope>NUCLEOTIDE SEQUENCE [LARGE SCALE GENOMIC DNA]</scope>
</reference>
<proteinExistence type="predicted"/>
<sequence>MHGRTWKKHQRSIMVCVSRDCPLCVLKIQPSSEDRLFFCTPYLLEHWFEPFTAFQVNLFSSPVPGGTKPDGVENSTLQVKRLAPEMHFSYHGHGRRAKIWCGFLAARKRTGEEDGQASAMALIPIKEKYQIFHVLNTHNNNNPKIVPGIWPQYNTK</sequence>